<sequence length="434" mass="48666">MKFSAKGTAAQYVRTVASSSTNIGIGVAGFYSLFVGEVQGGHGHESSSQEDHSVKSSTTSASVLQYIRTAKKTFQLERDQLNISLTARRMAKAITQDAKANAAKREKSARIFMDRYGSHFPAGVQTLGGVFFSIADAESKSTTDTFKLTETAVDHLNAQISFGFLSGAFGIGASVTGEHTTGSGKTDEKHETSDNERFTYSVKSMGPPATNPSTFHKLLSYNSTWALIDRGSFEGYIPVWELIRDLGKEFEGAASVLEETWCKDEKARKEEREAQQEKQRKLREQEEERKAKEKLMEEARADLLKTKKEHLNRSTPPPFVEAFRSNKETIFFGYLQDAGIDVGYWPTNGKLFFNQDWMKHADAYDKGIELIMKDPYHNICEITWWWHIGGSGYTLKCWTASDNTPTTFGKGGGEHVLFFSELLFKWKDQVPRRG</sequence>
<reference evidence="2 3" key="1">
    <citation type="submission" date="2022-05" db="EMBL/GenBank/DDBJ databases">
        <authorList>
            <consortium name="Genoscope - CEA"/>
            <person name="William W."/>
        </authorList>
    </citation>
    <scope>NUCLEOTIDE SEQUENCE [LARGE SCALE GENOMIC DNA]</scope>
</reference>
<keyword evidence="3" id="KW-1185">Reference proteome</keyword>
<organism evidence="2 3">
    <name type="scientific">Porites evermanni</name>
    <dbReference type="NCBI Taxonomy" id="104178"/>
    <lineage>
        <taxon>Eukaryota</taxon>
        <taxon>Metazoa</taxon>
        <taxon>Cnidaria</taxon>
        <taxon>Anthozoa</taxon>
        <taxon>Hexacorallia</taxon>
        <taxon>Scleractinia</taxon>
        <taxon>Fungiina</taxon>
        <taxon>Poritidae</taxon>
        <taxon>Porites</taxon>
    </lineage>
</organism>
<dbReference type="EMBL" id="CALNXI010000723">
    <property type="protein sequence ID" value="CAH3040731.1"/>
    <property type="molecule type" value="Genomic_DNA"/>
</dbReference>
<evidence type="ECO:0000256" key="1">
    <source>
        <dbReference type="SAM" id="MobiDB-lite"/>
    </source>
</evidence>
<accession>A0ABN8N1T3</accession>
<protein>
    <recommendedName>
        <fullName evidence="4">MACPF domain-containing protein</fullName>
    </recommendedName>
</protein>
<comment type="caution">
    <text evidence="2">The sequence shown here is derived from an EMBL/GenBank/DDBJ whole genome shotgun (WGS) entry which is preliminary data.</text>
</comment>
<feature type="region of interest" description="Disordered" evidence="1">
    <location>
        <begin position="272"/>
        <end position="292"/>
    </location>
</feature>
<proteinExistence type="predicted"/>
<evidence type="ECO:0000313" key="2">
    <source>
        <dbReference type="EMBL" id="CAH3040731.1"/>
    </source>
</evidence>
<name>A0ABN8N1T3_9CNID</name>
<evidence type="ECO:0008006" key="4">
    <source>
        <dbReference type="Google" id="ProtNLM"/>
    </source>
</evidence>
<dbReference type="CDD" id="cd22249">
    <property type="entry name" value="UDM1_RNF168_RNF169-like"/>
    <property type="match status" value="1"/>
</dbReference>
<dbReference type="Proteomes" id="UP001159427">
    <property type="component" value="Unassembled WGS sequence"/>
</dbReference>
<gene>
    <name evidence="2" type="ORF">PEVE_00040103</name>
</gene>
<evidence type="ECO:0000313" key="3">
    <source>
        <dbReference type="Proteomes" id="UP001159427"/>
    </source>
</evidence>